<dbReference type="SMART" id="SM00191">
    <property type="entry name" value="Int_alpha"/>
    <property type="match status" value="6"/>
</dbReference>
<dbReference type="Proteomes" id="UP000073601">
    <property type="component" value="Unassembled WGS sequence"/>
</dbReference>
<evidence type="ECO:0000313" key="6">
    <source>
        <dbReference type="Proteomes" id="UP000073601"/>
    </source>
</evidence>
<dbReference type="EMBL" id="FIZY01000007">
    <property type="protein sequence ID" value="CZF79752.1"/>
    <property type="molecule type" value="Genomic_DNA"/>
</dbReference>
<proteinExistence type="predicted"/>
<dbReference type="InterPro" id="IPR011043">
    <property type="entry name" value="Gal_Oxase/kelch_b-propeller"/>
</dbReference>
<protein>
    <recommendedName>
        <fullName evidence="7">FG-GAP repeat protein</fullName>
    </recommendedName>
</protein>
<feature type="chain" id="PRO_5007281811" description="FG-GAP repeat protein" evidence="4">
    <location>
        <begin position="23"/>
        <end position="783"/>
    </location>
</feature>
<dbReference type="PROSITE" id="PS51257">
    <property type="entry name" value="PROKAR_LIPOPROTEIN"/>
    <property type="match status" value="1"/>
</dbReference>
<dbReference type="OrthoDB" id="9782766at2"/>
<reference evidence="6" key="1">
    <citation type="submission" date="2016-02" db="EMBL/GenBank/DDBJ databases">
        <authorList>
            <person name="Rodrigo-Torres Lidia"/>
            <person name="Arahal R.David."/>
        </authorList>
    </citation>
    <scope>NUCLEOTIDE SEQUENCE [LARGE SCALE GENOMIC DNA]</scope>
    <source>
        <strain evidence="6">CECT 8713</strain>
    </source>
</reference>
<accession>A0A128EYV2</accession>
<evidence type="ECO:0008006" key="7">
    <source>
        <dbReference type="Google" id="ProtNLM"/>
    </source>
</evidence>
<gene>
    <name evidence="5" type="ORF">GMA8713_01116</name>
</gene>
<keyword evidence="2" id="KW-0677">Repeat</keyword>
<organism evidence="5 6">
    <name type="scientific">Grimontia marina</name>
    <dbReference type="NCBI Taxonomy" id="646534"/>
    <lineage>
        <taxon>Bacteria</taxon>
        <taxon>Pseudomonadati</taxon>
        <taxon>Pseudomonadota</taxon>
        <taxon>Gammaproteobacteria</taxon>
        <taxon>Vibrionales</taxon>
        <taxon>Vibrionaceae</taxon>
        <taxon>Grimontia</taxon>
    </lineage>
</organism>
<dbReference type="AlphaFoldDB" id="A0A128EYV2"/>
<dbReference type="Pfam" id="PF14312">
    <property type="entry name" value="FG-GAP_2"/>
    <property type="match status" value="6"/>
</dbReference>
<keyword evidence="3" id="KW-0325">Glycoprotein</keyword>
<keyword evidence="1 4" id="KW-0732">Signal</keyword>
<evidence type="ECO:0000256" key="1">
    <source>
        <dbReference type="ARBA" id="ARBA00022729"/>
    </source>
</evidence>
<keyword evidence="6" id="KW-1185">Reference proteome</keyword>
<dbReference type="PANTHER" id="PTHR36220">
    <property type="entry name" value="UNNAMED PRODUCT"/>
    <property type="match status" value="1"/>
</dbReference>
<dbReference type="InterPro" id="IPR013517">
    <property type="entry name" value="FG-GAP"/>
</dbReference>
<evidence type="ECO:0000313" key="5">
    <source>
        <dbReference type="EMBL" id="CZF79752.1"/>
    </source>
</evidence>
<evidence type="ECO:0000256" key="3">
    <source>
        <dbReference type="ARBA" id="ARBA00023180"/>
    </source>
</evidence>
<evidence type="ECO:0000256" key="4">
    <source>
        <dbReference type="SAM" id="SignalP"/>
    </source>
</evidence>
<dbReference type="InterPro" id="IPR028994">
    <property type="entry name" value="Integrin_alpha_N"/>
</dbReference>
<dbReference type="SUPFAM" id="SSF50965">
    <property type="entry name" value="Galactose oxidase, central domain"/>
    <property type="match status" value="1"/>
</dbReference>
<dbReference type="PANTHER" id="PTHR36220:SF1">
    <property type="entry name" value="GAMMA TUBULIN COMPLEX COMPONENT C-TERMINAL DOMAIN-CONTAINING PROTEIN"/>
    <property type="match status" value="1"/>
</dbReference>
<feature type="signal peptide" evidence="4">
    <location>
        <begin position="1"/>
        <end position="22"/>
    </location>
</feature>
<evidence type="ECO:0000256" key="2">
    <source>
        <dbReference type="ARBA" id="ARBA00022737"/>
    </source>
</evidence>
<dbReference type="RefSeq" id="WP_062706656.1">
    <property type="nucleotide sequence ID" value="NZ_CAWRCI010000007.1"/>
</dbReference>
<sequence>MYFFKKAIWVVPVFSLGLTACGGDDGNTSASVPGDANSLPLPGAPVLAQPTVGALTGDAYPVTFSWSSATNAAGYFLCRKDASQDDNCAMVGETTALTSLTLPLSLDTPADYFVLAKNSSGSTASTEIAVSIPKPEMPVLATPQVGAFNDSSRFYPVTFSWDSAEYATHYTLCREDGSEDDDCQFLLETEANNTSLTANLNLDELANYFVLASNGTGKTASGKQALSPAPGATNLSLEVGALSNGYHPVTFTWDSAEHATGYTLCRKNDALDDDCEKLGETTDTTLTLSLGPLKNHLAEFFVLAENSTDKTPSGYESLTSSDLTTLITYIKASDPSTSDQFGWAVSVSEDGNTLAVGGIAEDSNADLTNATGESNSGAVYVYRFASGRWSEEAIIKASNAGAGDQFGTSVSLSSNGNTLAVGTRYEDSNADGSSATGADNSGAVYVYRFASGRWSEEAFIKASNTGAGDYFGWAVTVSGDGNTLAVGAYAEDSNADGSSATGADNSGAVYVYRFDSNNWSEEAFIKASNAGASDYFGWAVSLSSNGNTLAVGAYAEDSNADGSNDTGETDSGAVYVYRFDSNNWSEEAFIKASNTGASDYFGHSVSLSSNGNALAVGAYGEDSNADLTNATGENASGAVYVYRFASGRWSEEAFIKASNAGASDYFGYSVSLSSNGNTLAVGARSERSTDTGINGDGNNDDAPSNRGAAYVYRFDFNKWSQEAYIKAKYNTHTGDYYFGRSVSVAGNGNTLAVGARYEDSGATGINGDGNIGGGGDTGAVYVF</sequence>
<dbReference type="Gene3D" id="2.130.10.130">
    <property type="entry name" value="Integrin alpha, N-terminal"/>
    <property type="match status" value="3"/>
</dbReference>
<name>A0A128EYV2_9GAMM</name>
<dbReference type="InterPro" id="IPR013519">
    <property type="entry name" value="Int_alpha_beta-p"/>
</dbReference>